<keyword evidence="2" id="KW-0732">Signal</keyword>
<evidence type="ECO:0000256" key="2">
    <source>
        <dbReference type="SAM" id="SignalP"/>
    </source>
</evidence>
<evidence type="ECO:0000256" key="1">
    <source>
        <dbReference type="SAM" id="Phobius"/>
    </source>
</evidence>
<name>A0A016TZV1_9BILA</name>
<gene>
    <name evidence="3" type="primary">Acey_s0067.g116</name>
    <name evidence="3" type="ORF">Y032_0067g116</name>
</gene>
<feature type="signal peptide" evidence="2">
    <location>
        <begin position="1"/>
        <end position="21"/>
    </location>
</feature>
<keyword evidence="1" id="KW-0812">Transmembrane</keyword>
<feature type="chain" id="PRO_5001488600" evidence="2">
    <location>
        <begin position="22"/>
        <end position="198"/>
    </location>
</feature>
<proteinExistence type="predicted"/>
<protein>
    <submittedName>
        <fullName evidence="3">Uncharacterized protein</fullName>
    </submittedName>
</protein>
<dbReference type="Proteomes" id="UP000024635">
    <property type="component" value="Unassembled WGS sequence"/>
</dbReference>
<reference evidence="4" key="1">
    <citation type="journal article" date="2015" name="Nat. Genet.">
        <title>The genome and transcriptome of the zoonotic hookworm Ancylostoma ceylanicum identify infection-specific gene families.</title>
        <authorList>
            <person name="Schwarz E.M."/>
            <person name="Hu Y."/>
            <person name="Antoshechkin I."/>
            <person name="Miller M.M."/>
            <person name="Sternberg P.W."/>
            <person name="Aroian R.V."/>
        </authorList>
    </citation>
    <scope>NUCLEOTIDE SEQUENCE</scope>
    <source>
        <strain evidence="4">HY135</strain>
    </source>
</reference>
<comment type="caution">
    <text evidence="3">The sequence shown here is derived from an EMBL/GenBank/DDBJ whole genome shotgun (WGS) entry which is preliminary data.</text>
</comment>
<sequence length="198" mass="23382">MIVATLLTFLFLLSFMDMGDSFECNFIEDTPADQANSSLLTSQRCQNEDACITQVLDGHLTMGCLDSVKHWEHISLCFKVPSSKTACSYDQDTRMGFKRWGTGFCCCRSEKCNRLPPEWVTEMSHCTEIRVKSYLYRFQLALSLWHFRWRVFSNFMIMVTFFSIVYFIYGIFEARNLEIQEVKKKRKRQSERVHRHDD</sequence>
<dbReference type="EMBL" id="JARK01001403">
    <property type="protein sequence ID" value="EYC08092.1"/>
    <property type="molecule type" value="Genomic_DNA"/>
</dbReference>
<organism evidence="3 4">
    <name type="scientific">Ancylostoma ceylanicum</name>
    <dbReference type="NCBI Taxonomy" id="53326"/>
    <lineage>
        <taxon>Eukaryota</taxon>
        <taxon>Metazoa</taxon>
        <taxon>Ecdysozoa</taxon>
        <taxon>Nematoda</taxon>
        <taxon>Chromadorea</taxon>
        <taxon>Rhabditida</taxon>
        <taxon>Rhabditina</taxon>
        <taxon>Rhabditomorpha</taxon>
        <taxon>Strongyloidea</taxon>
        <taxon>Ancylostomatidae</taxon>
        <taxon>Ancylostomatinae</taxon>
        <taxon>Ancylostoma</taxon>
    </lineage>
</organism>
<evidence type="ECO:0000313" key="4">
    <source>
        <dbReference type="Proteomes" id="UP000024635"/>
    </source>
</evidence>
<feature type="transmembrane region" description="Helical" evidence="1">
    <location>
        <begin position="151"/>
        <end position="172"/>
    </location>
</feature>
<keyword evidence="4" id="KW-1185">Reference proteome</keyword>
<evidence type="ECO:0000313" key="3">
    <source>
        <dbReference type="EMBL" id="EYC08092.1"/>
    </source>
</evidence>
<accession>A0A016TZV1</accession>
<keyword evidence="1" id="KW-1133">Transmembrane helix</keyword>
<dbReference type="AlphaFoldDB" id="A0A016TZV1"/>
<keyword evidence="1" id="KW-0472">Membrane</keyword>
<dbReference type="OrthoDB" id="5867550at2759"/>